<proteinExistence type="predicted"/>
<dbReference type="Proteomes" id="UP001141434">
    <property type="component" value="Unassembled WGS sequence"/>
</dbReference>
<reference evidence="1" key="1">
    <citation type="submission" date="2022-11" db="EMBL/GenBank/DDBJ databases">
        <authorList>
            <person name="Petersen C."/>
        </authorList>
    </citation>
    <scope>NUCLEOTIDE SEQUENCE</scope>
    <source>
        <strain evidence="1">IBT 34128</strain>
    </source>
</reference>
<accession>A0A9W9G431</accession>
<dbReference type="GeneID" id="81391063"/>
<evidence type="ECO:0000313" key="2">
    <source>
        <dbReference type="Proteomes" id="UP001141434"/>
    </source>
</evidence>
<keyword evidence="2" id="KW-1185">Reference proteome</keyword>
<name>A0A9W9G431_9EURO</name>
<comment type="caution">
    <text evidence="1">The sequence shown here is derived from an EMBL/GenBank/DDBJ whole genome shotgun (WGS) entry which is preliminary data.</text>
</comment>
<dbReference type="AlphaFoldDB" id="A0A9W9G431"/>
<dbReference type="EMBL" id="JAPMSZ010000002">
    <property type="protein sequence ID" value="KAJ5111683.1"/>
    <property type="molecule type" value="Genomic_DNA"/>
</dbReference>
<dbReference type="RefSeq" id="XP_056515162.1">
    <property type="nucleotide sequence ID" value="XM_056651895.1"/>
</dbReference>
<evidence type="ECO:0000313" key="1">
    <source>
        <dbReference type="EMBL" id="KAJ5111683.1"/>
    </source>
</evidence>
<reference evidence="1" key="2">
    <citation type="journal article" date="2023" name="IMA Fungus">
        <title>Comparative genomic study of the Penicillium genus elucidates a diverse pangenome and 15 lateral gene transfer events.</title>
        <authorList>
            <person name="Petersen C."/>
            <person name="Sorensen T."/>
            <person name="Nielsen M.R."/>
            <person name="Sondergaard T.E."/>
            <person name="Sorensen J.L."/>
            <person name="Fitzpatrick D.A."/>
            <person name="Frisvad J.C."/>
            <person name="Nielsen K.L."/>
        </authorList>
    </citation>
    <scope>NUCLEOTIDE SEQUENCE</scope>
    <source>
        <strain evidence="1">IBT 34128</strain>
    </source>
</reference>
<dbReference type="OrthoDB" id="4327458at2759"/>
<gene>
    <name evidence="1" type="ORF">NUU61_001313</name>
</gene>
<organism evidence="1 2">
    <name type="scientific">Penicillium alfredii</name>
    <dbReference type="NCBI Taxonomy" id="1506179"/>
    <lineage>
        <taxon>Eukaryota</taxon>
        <taxon>Fungi</taxon>
        <taxon>Dikarya</taxon>
        <taxon>Ascomycota</taxon>
        <taxon>Pezizomycotina</taxon>
        <taxon>Eurotiomycetes</taxon>
        <taxon>Eurotiomycetidae</taxon>
        <taxon>Eurotiales</taxon>
        <taxon>Aspergillaceae</taxon>
        <taxon>Penicillium</taxon>
    </lineage>
</organism>
<sequence>MGKMLNTYRLYHAFYVALRDAYDARKEEEGEIKPDVPLKANQDIHLTKMRRMAKELDGQVPCEPCKDADDKAGCCREENYGRCDNFDFFNPLYVDEAEAEADLVTTTASDDIEV</sequence>
<protein>
    <submittedName>
        <fullName evidence="1">Uncharacterized protein</fullName>
    </submittedName>
</protein>